<accession>A0ABV7EE40</accession>
<keyword evidence="1" id="KW-0812">Transmembrane</keyword>
<feature type="transmembrane region" description="Helical" evidence="1">
    <location>
        <begin position="61"/>
        <end position="79"/>
    </location>
</feature>
<comment type="caution">
    <text evidence="2">The sequence shown here is derived from an EMBL/GenBank/DDBJ whole genome shotgun (WGS) entry which is preliminary data.</text>
</comment>
<protein>
    <submittedName>
        <fullName evidence="2">DUF3137 domain-containing protein</fullName>
    </submittedName>
</protein>
<keyword evidence="3" id="KW-1185">Reference proteome</keyword>
<keyword evidence="1" id="KW-1133">Transmembrane helix</keyword>
<proteinExistence type="predicted"/>
<keyword evidence="1" id="KW-0472">Membrane</keyword>
<dbReference type="RefSeq" id="WP_336917097.1">
    <property type="nucleotide sequence ID" value="NZ_JBANRN010000001.1"/>
</dbReference>
<dbReference type="Pfam" id="PF11335">
    <property type="entry name" value="DUF3137"/>
    <property type="match status" value="1"/>
</dbReference>
<evidence type="ECO:0000256" key="1">
    <source>
        <dbReference type="SAM" id="Phobius"/>
    </source>
</evidence>
<gene>
    <name evidence="2" type="ORF">ACFODK_02075</name>
</gene>
<reference evidence="3" key="1">
    <citation type="journal article" date="2019" name="Int. J. Syst. Evol. Microbiol.">
        <title>The Global Catalogue of Microorganisms (GCM) 10K type strain sequencing project: providing services to taxonomists for standard genome sequencing and annotation.</title>
        <authorList>
            <consortium name="The Broad Institute Genomics Platform"/>
            <consortium name="The Broad Institute Genome Sequencing Center for Infectious Disease"/>
            <person name="Wu L."/>
            <person name="Ma J."/>
        </authorList>
    </citation>
    <scope>NUCLEOTIDE SEQUENCE [LARGE SCALE GENOMIC DNA]</scope>
    <source>
        <strain evidence="3">KCTC 52606</strain>
    </source>
</reference>
<evidence type="ECO:0000313" key="2">
    <source>
        <dbReference type="EMBL" id="MFC3099675.1"/>
    </source>
</evidence>
<name>A0ABV7EE40_9SPHN</name>
<evidence type="ECO:0000313" key="3">
    <source>
        <dbReference type="Proteomes" id="UP001595378"/>
    </source>
</evidence>
<dbReference type="Proteomes" id="UP001595378">
    <property type="component" value="Unassembled WGS sequence"/>
</dbReference>
<feature type="transmembrane region" description="Helical" evidence="1">
    <location>
        <begin position="37"/>
        <end position="55"/>
    </location>
</feature>
<organism evidence="2 3">
    <name type="scientific">Alteraurantiacibacter lauratis</name>
    <dbReference type="NCBI Taxonomy" id="2054627"/>
    <lineage>
        <taxon>Bacteria</taxon>
        <taxon>Pseudomonadati</taxon>
        <taxon>Pseudomonadota</taxon>
        <taxon>Alphaproteobacteria</taxon>
        <taxon>Sphingomonadales</taxon>
        <taxon>Erythrobacteraceae</taxon>
        <taxon>Alteraurantiacibacter</taxon>
    </lineage>
</organism>
<dbReference type="InterPro" id="IPR021484">
    <property type="entry name" value="DUF3137"/>
</dbReference>
<sequence>MIEKPDIDALMAGELGEWLAAQAQVREAAREQSNRRLVTAAFVVLPLAAFLLFGPDWSIELKMWLIAASAILAGVWIYAPKAKAIRQTKEGINSALAAALGLTYSHDCEAGVGFERARLFRMLPGYTRAKFEDLWAGQIGNRAFTLHEAHLEQRRQSGKNTHYVTVFRGPVMTISAGRRFHGVTLVERSGKHRKFGFFGEKERLEVSGLILDKADMVHPAFEDQFTVYSTDQVEARYLVHPGYVERMIALEAAFSGSKIRTLFHEGEVTVVLEAKNMFESGQLDAGRDREMVAACVAQFMAMADLAAAVSEADRR</sequence>
<dbReference type="EMBL" id="JBHRSU010000001">
    <property type="protein sequence ID" value="MFC3099675.1"/>
    <property type="molecule type" value="Genomic_DNA"/>
</dbReference>